<accession>A0A381X1E9</accession>
<sequence>MDNRAYLNKLFESDKPLIIYKMNKGFDVYTDFSDKVVIQKSNLKNFIKKTILSRKKYNKFFNGYIGFFSYELCCELIGVKIPNQQS</sequence>
<gene>
    <name evidence="1" type="ORF">METZ01_LOCUS110897</name>
</gene>
<protein>
    <recommendedName>
        <fullName evidence="2">Anthranilate synthase component I N-terminal domain-containing protein</fullName>
    </recommendedName>
</protein>
<dbReference type="EMBL" id="UINC01013431">
    <property type="protein sequence ID" value="SVA58043.1"/>
    <property type="molecule type" value="Genomic_DNA"/>
</dbReference>
<proteinExistence type="predicted"/>
<evidence type="ECO:0008006" key="2">
    <source>
        <dbReference type="Google" id="ProtNLM"/>
    </source>
</evidence>
<name>A0A381X1E9_9ZZZZ</name>
<evidence type="ECO:0000313" key="1">
    <source>
        <dbReference type="EMBL" id="SVA58043.1"/>
    </source>
</evidence>
<feature type="non-terminal residue" evidence="1">
    <location>
        <position position="86"/>
    </location>
</feature>
<organism evidence="1">
    <name type="scientific">marine metagenome</name>
    <dbReference type="NCBI Taxonomy" id="408172"/>
    <lineage>
        <taxon>unclassified sequences</taxon>
        <taxon>metagenomes</taxon>
        <taxon>ecological metagenomes</taxon>
    </lineage>
</organism>
<reference evidence="1" key="1">
    <citation type="submission" date="2018-05" db="EMBL/GenBank/DDBJ databases">
        <authorList>
            <person name="Lanie J.A."/>
            <person name="Ng W.-L."/>
            <person name="Kazmierczak K.M."/>
            <person name="Andrzejewski T.M."/>
            <person name="Davidsen T.M."/>
            <person name="Wayne K.J."/>
            <person name="Tettelin H."/>
            <person name="Glass J.I."/>
            <person name="Rusch D."/>
            <person name="Podicherti R."/>
            <person name="Tsui H.-C.T."/>
            <person name="Winkler M.E."/>
        </authorList>
    </citation>
    <scope>NUCLEOTIDE SEQUENCE</scope>
</reference>
<feature type="non-terminal residue" evidence="1">
    <location>
        <position position="1"/>
    </location>
</feature>
<dbReference type="AlphaFoldDB" id="A0A381X1E9"/>